<dbReference type="Gene3D" id="3.40.50.150">
    <property type="entry name" value="Vaccinia Virus protein VP39"/>
    <property type="match status" value="1"/>
</dbReference>
<dbReference type="Proteomes" id="UP000184226">
    <property type="component" value="Unassembled WGS sequence"/>
</dbReference>
<keyword evidence="3" id="KW-1185">Reference proteome</keyword>
<dbReference type="STRING" id="658167.SAMN04488135_105140"/>
<dbReference type="InterPro" id="IPR041698">
    <property type="entry name" value="Methyltransf_25"/>
</dbReference>
<evidence type="ECO:0000313" key="2">
    <source>
        <dbReference type="EMBL" id="SHH83922.1"/>
    </source>
</evidence>
<dbReference type="Pfam" id="PF13649">
    <property type="entry name" value="Methyltransf_25"/>
    <property type="match status" value="1"/>
</dbReference>
<feature type="domain" description="Methyltransferase" evidence="1">
    <location>
        <begin position="47"/>
        <end position="139"/>
    </location>
</feature>
<organism evidence="2 3">
    <name type="scientific">Pollutimonas bauzanensis</name>
    <dbReference type="NCBI Taxonomy" id="658167"/>
    <lineage>
        <taxon>Bacteria</taxon>
        <taxon>Pseudomonadati</taxon>
        <taxon>Pseudomonadota</taxon>
        <taxon>Betaproteobacteria</taxon>
        <taxon>Burkholderiales</taxon>
        <taxon>Alcaligenaceae</taxon>
        <taxon>Pollutimonas</taxon>
    </lineage>
</organism>
<dbReference type="CDD" id="cd02440">
    <property type="entry name" value="AdoMet_MTases"/>
    <property type="match status" value="1"/>
</dbReference>
<sequence length="199" mass="21631">MNAGYFDKLYHADPDPWKVRSSWYEQRKRALLMAALPRQHYRRAFEPGCGAGDLTLCLADRSAEVLACDYSAAAVSLARGRLAASGNVRIERRAMPGEWPPDAAGKFDLIIISELAYYLDAAGLAKLAALCEASLAAGGDLAACHWRHPFHDRLQSNAAIHAAFQARAPLGRLARHSEADFLLEVWRKGAIRGGAGMAA</sequence>
<protein>
    <submittedName>
        <fullName evidence="2">Nodulation protein S (NodS)</fullName>
    </submittedName>
</protein>
<gene>
    <name evidence="2" type="ORF">SAMN04488135_105140</name>
</gene>
<dbReference type="OrthoDB" id="116799at2"/>
<evidence type="ECO:0000313" key="3">
    <source>
        <dbReference type="Proteomes" id="UP000184226"/>
    </source>
</evidence>
<dbReference type="InterPro" id="IPR029063">
    <property type="entry name" value="SAM-dependent_MTases_sf"/>
</dbReference>
<dbReference type="SUPFAM" id="SSF53335">
    <property type="entry name" value="S-adenosyl-L-methionine-dependent methyltransferases"/>
    <property type="match status" value="1"/>
</dbReference>
<dbReference type="RefSeq" id="WP_073103247.1">
    <property type="nucleotide sequence ID" value="NZ_FQXE01000005.1"/>
</dbReference>
<name>A0A1M5W8R9_9BURK</name>
<accession>A0A1M5W8R9</accession>
<dbReference type="AlphaFoldDB" id="A0A1M5W8R9"/>
<proteinExistence type="predicted"/>
<reference evidence="2 3" key="1">
    <citation type="submission" date="2016-11" db="EMBL/GenBank/DDBJ databases">
        <authorList>
            <person name="Jaros S."/>
            <person name="Januszkiewicz K."/>
            <person name="Wedrychowicz H."/>
        </authorList>
    </citation>
    <scope>NUCLEOTIDE SEQUENCE [LARGE SCALE GENOMIC DNA]</scope>
    <source>
        <strain evidence="2 3">CGMCC 1.10190</strain>
    </source>
</reference>
<dbReference type="EMBL" id="FQXE01000005">
    <property type="protein sequence ID" value="SHH83922.1"/>
    <property type="molecule type" value="Genomic_DNA"/>
</dbReference>
<evidence type="ECO:0000259" key="1">
    <source>
        <dbReference type="Pfam" id="PF13649"/>
    </source>
</evidence>